<keyword evidence="12" id="KW-1185">Reference proteome</keyword>
<keyword evidence="4 10" id="KW-0812">Transmembrane</keyword>
<accession>B5YNF7</accession>
<dbReference type="RefSeq" id="XP_002295905.1">
    <property type="nucleotide sequence ID" value="XM_002295869.1"/>
</dbReference>
<dbReference type="InterPro" id="IPR004776">
    <property type="entry name" value="Mem_transp_PIN-like"/>
</dbReference>
<feature type="transmembrane region" description="Helical" evidence="10">
    <location>
        <begin position="127"/>
        <end position="146"/>
    </location>
</feature>
<evidence type="ECO:0000256" key="3">
    <source>
        <dbReference type="ARBA" id="ARBA00022448"/>
    </source>
</evidence>
<keyword evidence="6 10" id="KW-0472">Membrane</keyword>
<evidence type="ECO:0000256" key="4">
    <source>
        <dbReference type="ARBA" id="ARBA00022692"/>
    </source>
</evidence>
<dbReference type="AlphaFoldDB" id="B5YNF7"/>
<dbReference type="STRING" id="35128.B5YNF7"/>
<feature type="transmembrane region" description="Helical" evidence="10">
    <location>
        <begin position="86"/>
        <end position="107"/>
    </location>
</feature>
<dbReference type="PANTHER" id="PTHR31651:SF33">
    <property type="entry name" value="PROTEIN PIN-LIKES 1"/>
    <property type="match status" value="1"/>
</dbReference>
<evidence type="ECO:0000256" key="7">
    <source>
        <dbReference type="ARBA" id="ARBA00025100"/>
    </source>
</evidence>
<keyword evidence="5 10" id="KW-1133">Transmembrane helix</keyword>
<dbReference type="Pfam" id="PF03547">
    <property type="entry name" value="Mem_trans"/>
    <property type="match status" value="1"/>
</dbReference>
<comment type="function">
    <text evidence="7">Involved in cellular auxin homeostasis by regulating auxin metabolism. Regulates intracellular auxin accumulation at the endoplasmic reticulum and thus auxin availability for nuclear auxin signaling.</text>
</comment>
<dbReference type="Proteomes" id="UP000001449">
    <property type="component" value="Chromosome 7"/>
</dbReference>
<evidence type="ECO:0000256" key="8">
    <source>
        <dbReference type="ARBA" id="ARBA00025752"/>
    </source>
</evidence>
<evidence type="ECO:0000256" key="2">
    <source>
        <dbReference type="ARBA" id="ARBA00004308"/>
    </source>
</evidence>
<reference evidence="11 12" key="2">
    <citation type="journal article" date="2008" name="Nature">
        <title>The Phaeodactylum genome reveals the evolutionary history of diatom genomes.</title>
        <authorList>
            <person name="Bowler C."/>
            <person name="Allen A.E."/>
            <person name="Badger J.H."/>
            <person name="Grimwood J."/>
            <person name="Jabbari K."/>
            <person name="Kuo A."/>
            <person name="Maheswari U."/>
            <person name="Martens C."/>
            <person name="Maumus F."/>
            <person name="Otillar R.P."/>
            <person name="Rayko E."/>
            <person name="Salamov A."/>
            <person name="Vandepoele K."/>
            <person name="Beszteri B."/>
            <person name="Gruber A."/>
            <person name="Heijde M."/>
            <person name="Katinka M."/>
            <person name="Mock T."/>
            <person name="Valentin K."/>
            <person name="Verret F."/>
            <person name="Berges J.A."/>
            <person name="Brownlee C."/>
            <person name="Cadoret J.P."/>
            <person name="Chiovitti A."/>
            <person name="Choi C.J."/>
            <person name="Coesel S."/>
            <person name="De Martino A."/>
            <person name="Detter J.C."/>
            <person name="Durkin C."/>
            <person name="Falciatore A."/>
            <person name="Fournet J."/>
            <person name="Haruta M."/>
            <person name="Huysman M.J."/>
            <person name="Jenkins B.D."/>
            <person name="Jiroutova K."/>
            <person name="Jorgensen R.E."/>
            <person name="Joubert Y."/>
            <person name="Kaplan A."/>
            <person name="Kroger N."/>
            <person name="Kroth P.G."/>
            <person name="La Roche J."/>
            <person name="Lindquist E."/>
            <person name="Lommer M."/>
            <person name="Martin-Jezequel V."/>
            <person name="Lopez P.J."/>
            <person name="Lucas S."/>
            <person name="Mangogna M."/>
            <person name="McGinnis K."/>
            <person name="Medlin L.K."/>
            <person name="Montsant A."/>
            <person name="Oudot-Le Secq M.P."/>
            <person name="Napoli C."/>
            <person name="Obornik M."/>
            <person name="Parker M.S."/>
            <person name="Petit J.L."/>
            <person name="Porcel B.M."/>
            <person name="Poulsen N."/>
            <person name="Robison M."/>
            <person name="Rychlewski L."/>
            <person name="Rynearson T.A."/>
            <person name="Schmutz J."/>
            <person name="Shapiro H."/>
            <person name="Siaut M."/>
            <person name="Stanley M."/>
            <person name="Sussman M.R."/>
            <person name="Taylor A.R."/>
            <person name="Vardi A."/>
            <person name="von Dassow P."/>
            <person name="Vyverman W."/>
            <person name="Willis A."/>
            <person name="Wyrwicz L.S."/>
            <person name="Rokhsar D.S."/>
            <person name="Weissenbach J."/>
            <person name="Armbrust E.V."/>
            <person name="Green B.R."/>
            <person name="Van de Peer Y."/>
            <person name="Grigoriev I.V."/>
        </authorList>
    </citation>
    <scope>NUCLEOTIDE SEQUENCE [LARGE SCALE GENOMIC DNA]</scope>
    <source>
        <strain evidence="11 12">CCMP1335</strain>
    </source>
</reference>
<dbReference type="InterPro" id="IPR045033">
    <property type="entry name" value="PILS1/3/4/5/7"/>
</dbReference>
<comment type="subcellular location">
    <subcellularLocation>
        <location evidence="2">Endomembrane system</location>
    </subcellularLocation>
    <subcellularLocation>
        <location evidence="1">Membrane</location>
        <topology evidence="1">Multi-pass membrane protein</topology>
    </subcellularLocation>
</comment>
<dbReference type="GO" id="GO:0022857">
    <property type="term" value="F:transmembrane transporter activity"/>
    <property type="evidence" value="ECO:0000318"/>
    <property type="project" value="GO_Central"/>
</dbReference>
<organism evidence="11 12">
    <name type="scientific">Thalassiosira pseudonana</name>
    <name type="common">Marine diatom</name>
    <name type="synonym">Cyclotella nana</name>
    <dbReference type="NCBI Taxonomy" id="35128"/>
    <lineage>
        <taxon>Eukaryota</taxon>
        <taxon>Sar</taxon>
        <taxon>Stramenopiles</taxon>
        <taxon>Ochrophyta</taxon>
        <taxon>Bacillariophyta</taxon>
        <taxon>Coscinodiscophyceae</taxon>
        <taxon>Thalassiosirophycidae</taxon>
        <taxon>Thalassiosirales</taxon>
        <taxon>Thalassiosiraceae</taxon>
        <taxon>Thalassiosira</taxon>
    </lineage>
</organism>
<keyword evidence="3" id="KW-0813">Transport</keyword>
<dbReference type="GO" id="GO:0016020">
    <property type="term" value="C:membrane"/>
    <property type="evidence" value="ECO:0000318"/>
    <property type="project" value="GO_Central"/>
</dbReference>
<evidence type="ECO:0000313" key="12">
    <source>
        <dbReference type="Proteomes" id="UP000001449"/>
    </source>
</evidence>
<evidence type="ECO:0000256" key="5">
    <source>
        <dbReference type="ARBA" id="ARBA00022989"/>
    </source>
</evidence>
<dbReference type="GO" id="GO:0012505">
    <property type="term" value="C:endomembrane system"/>
    <property type="evidence" value="ECO:0007669"/>
    <property type="project" value="UniProtKB-SubCell"/>
</dbReference>
<comment type="similarity">
    <text evidence="8">Belongs to the auxin efflux carrier (TC 2.A.69.2) family.</text>
</comment>
<dbReference type="OMA" id="NGANEHD"/>
<dbReference type="HOGENOM" id="CLU_483599_0_0_1"/>
<dbReference type="GeneID" id="7447122"/>
<feature type="region of interest" description="Disordered" evidence="9">
    <location>
        <begin position="179"/>
        <end position="201"/>
    </location>
</feature>
<dbReference type="eggNOG" id="ENOG502TM5R">
    <property type="taxonomic scope" value="Eukaryota"/>
</dbReference>
<feature type="transmembrane region" description="Helical" evidence="10">
    <location>
        <begin position="460"/>
        <end position="481"/>
    </location>
</feature>
<proteinExistence type="inferred from homology"/>
<dbReference type="PANTHER" id="PTHR31651">
    <property type="match status" value="1"/>
</dbReference>
<feature type="compositionally biased region" description="Polar residues" evidence="9">
    <location>
        <begin position="188"/>
        <end position="200"/>
    </location>
</feature>
<reference evidence="11 12" key="1">
    <citation type="journal article" date="2004" name="Science">
        <title>The genome of the diatom Thalassiosira pseudonana: ecology, evolution, and metabolism.</title>
        <authorList>
            <person name="Armbrust E.V."/>
            <person name="Berges J.A."/>
            <person name="Bowler C."/>
            <person name="Green B.R."/>
            <person name="Martinez D."/>
            <person name="Putnam N.H."/>
            <person name="Zhou S."/>
            <person name="Allen A.E."/>
            <person name="Apt K.E."/>
            <person name="Bechner M."/>
            <person name="Brzezinski M.A."/>
            <person name="Chaal B.K."/>
            <person name="Chiovitti A."/>
            <person name="Davis A.K."/>
            <person name="Demarest M.S."/>
            <person name="Detter J.C."/>
            <person name="Glavina T."/>
            <person name="Goodstein D."/>
            <person name="Hadi M.Z."/>
            <person name="Hellsten U."/>
            <person name="Hildebrand M."/>
            <person name="Jenkins B.D."/>
            <person name="Jurka J."/>
            <person name="Kapitonov V.V."/>
            <person name="Kroger N."/>
            <person name="Lau W.W."/>
            <person name="Lane T.W."/>
            <person name="Larimer F.W."/>
            <person name="Lippmeier J.C."/>
            <person name="Lucas S."/>
            <person name="Medina M."/>
            <person name="Montsant A."/>
            <person name="Obornik M."/>
            <person name="Parker M.S."/>
            <person name="Palenik B."/>
            <person name="Pazour G.J."/>
            <person name="Richardson P.M."/>
            <person name="Rynearson T.A."/>
            <person name="Saito M.A."/>
            <person name="Schwartz D.C."/>
            <person name="Thamatrakoln K."/>
            <person name="Valentin K."/>
            <person name="Vardi A."/>
            <person name="Wilkerson F.P."/>
            <person name="Rokhsar D.S."/>
        </authorList>
    </citation>
    <scope>NUCLEOTIDE SEQUENCE [LARGE SCALE GENOMIC DNA]</scope>
    <source>
        <strain evidence="11 12">CCMP1335</strain>
    </source>
</reference>
<feature type="transmembrane region" description="Helical" evidence="10">
    <location>
        <begin position="53"/>
        <end position="74"/>
    </location>
</feature>
<dbReference type="EMBL" id="CP001160">
    <property type="protein sequence ID" value="ACI64622.1"/>
    <property type="molecule type" value="Genomic_DNA"/>
</dbReference>
<evidence type="ECO:0000256" key="10">
    <source>
        <dbReference type="SAM" id="Phobius"/>
    </source>
</evidence>
<dbReference type="PaxDb" id="35128-Thaps7134"/>
<dbReference type="KEGG" id="tps:THAPS_7134"/>
<evidence type="ECO:0000256" key="9">
    <source>
        <dbReference type="SAM" id="MobiDB-lite"/>
    </source>
</evidence>
<evidence type="ECO:0000313" key="11">
    <source>
        <dbReference type="EMBL" id="ACI64622.1"/>
    </source>
</evidence>
<evidence type="ECO:0000256" key="1">
    <source>
        <dbReference type="ARBA" id="ARBA00004141"/>
    </source>
</evidence>
<gene>
    <name evidence="11" type="ORF">THAPS_7134</name>
</gene>
<feature type="transmembrane region" description="Helical" evidence="10">
    <location>
        <begin position="530"/>
        <end position="553"/>
    </location>
</feature>
<evidence type="ECO:0000256" key="6">
    <source>
        <dbReference type="ARBA" id="ARBA00023136"/>
    </source>
</evidence>
<feature type="transmembrane region" description="Helical" evidence="10">
    <location>
        <begin position="371"/>
        <end position="391"/>
    </location>
</feature>
<protein>
    <submittedName>
        <fullName evidence="11">Uncharacterized protein</fullName>
    </submittedName>
</protein>
<sequence>MDTTNITSRFLQDTSEHYDATTSFESMFRELESTSDAEIIMCPSVADRISDLWVILFWPIYVVLCGLATGYVAAKISHTPPVQTRSCLAACAFGNSTGLAMTLLTVIHDQFKKSSELGSIDASAFLSVYLLLYPVLQWGVGGWLLAPDESGGDNEEKDAVEKVEDGVSMRVRTNNRTQENGPIAIDCNSGSYQNQTTNGANEHDQLHLHPRIPSLHISHVLNHEPLQDFSPAMAAGQEEFGGVPPVRIIFGKGHRRMFTTGRIDSSNSGFATLMRELSFSSLNLEGTDCIPSRASFDEGSQYGGPLTMDSDAPANATGSQPAMHENVPLLARTKDGPSSAPKEELESIQKSDIVPLTETLMRVSRKVFQPPVIGALAGLLIASFPNIRGVLVNIWGDAGDAAPLQWMFDGIYAVGQAAVPINMTILGINLSSTFQKKKHSTDDEDDGNAKSKMLSNETMLAVVIGKMVVMPLIGIVSTWFLQRYYITLPDEIDATCYLVMMIVFITPTANNVIVMVELSGSSSKEGIARLIGWQYLASPIVLSFVLSAVVTLAQCHFDTTPVCT</sequence>
<feature type="region of interest" description="Disordered" evidence="9">
    <location>
        <begin position="300"/>
        <end position="321"/>
    </location>
</feature>
<dbReference type="InParanoid" id="B5YNF7"/>
<name>B5YNF7_THAPS</name>
<feature type="transmembrane region" description="Helical" evidence="10">
    <location>
        <begin position="497"/>
        <end position="518"/>
    </location>
</feature>